<dbReference type="EMBL" id="JAESDN010000010">
    <property type="protein sequence ID" value="KAG7044745.1"/>
    <property type="molecule type" value="Genomic_DNA"/>
</dbReference>
<comment type="caution">
    <text evidence="4">The sequence shown here is derived from an EMBL/GenBank/DDBJ whole genome shotgun (WGS) entry which is preliminary data.</text>
</comment>
<gene>
    <name evidence="4" type="ORF">JMJ77_004207</name>
</gene>
<dbReference type="SUPFAM" id="SSF56112">
    <property type="entry name" value="Protein kinase-like (PK-like)"/>
    <property type="match status" value="1"/>
</dbReference>
<feature type="compositionally biased region" description="Basic and acidic residues" evidence="2">
    <location>
        <begin position="500"/>
        <end position="512"/>
    </location>
</feature>
<evidence type="ECO:0000313" key="5">
    <source>
        <dbReference type="Proteomes" id="UP000699042"/>
    </source>
</evidence>
<sequence>MSQNPNHQVQAAMNNNGLDLAAQQALTQAWLERQRRIKLVNRITARMGGERGEQYLQYDMNGNVRPYRYGFPTRPSDPRIHGPSVRYAPRYFDSTHLDEAQAKYGGQKHPKGYNIRLKRILGAGGYGFAAHIVHKDPRTGFNTDCVIKIEKSRHHSKSALKREERALWKFVGAQHILQISDITREIQAKRAADLTAYQNSHPPPPAGAKLPDPEIQDKNWTLKDFAKQPIRNFVIIENANLGDLGLWISKSSRLAKRWPQRAIWMLFQNLALGLVGMGFPLREHYEASHPDWEYQKPIDEVFPDDPKVELQETIADFGLTEFFSEYENDPGHFNKEFFLHCRCRGKPVYYAPEQFTSEWEQVNDIIDDDGINHFVADDGTKPPVAGNYGMHTNIFQVGIIIWCAITLCSFQQAAIRVPYRDAWGRDITTYGGALQSAQFNDVDPELKDLVQRCMAHNPSDRPDLRELVATINNRLVRNDLESEDVLAAWSRDFFTTPRVPGDEAPRVKREREDEGDDAEGDAGRGASRRAVDDGTGHPVALDVQRVQAWQQGVADEPLLLDVFQPPVQPQSVQGNNLLGQSSNNRPVAPGYPALSPMPMIKEEPAAAAPVFVGLNNQYNRPAAVNPPGGFDAKAQGAPQMPVMQQPNNNFMFNNAAPNPMVQNPDLGAQAGLAAYRQAQAVRGAGQIPWNAYAPPGEPFLHQPVPNVQPPPPEAIQHQFAPDDDPNPYAEVWRFNSFINDPDAMDQN</sequence>
<keyword evidence="1" id="KW-0067">ATP-binding</keyword>
<dbReference type="InterPro" id="IPR011009">
    <property type="entry name" value="Kinase-like_dom_sf"/>
</dbReference>
<feature type="binding site" evidence="1">
    <location>
        <position position="148"/>
    </location>
    <ligand>
        <name>ATP</name>
        <dbReference type="ChEBI" id="CHEBI:30616"/>
    </ligand>
</feature>
<accession>A0A9P7QYW3</accession>
<dbReference type="AlphaFoldDB" id="A0A9P7QYW3"/>
<proteinExistence type="predicted"/>
<dbReference type="GO" id="GO:0005524">
    <property type="term" value="F:ATP binding"/>
    <property type="evidence" value="ECO:0007669"/>
    <property type="project" value="UniProtKB-UniRule"/>
</dbReference>
<dbReference type="InterPro" id="IPR000719">
    <property type="entry name" value="Prot_kinase_dom"/>
</dbReference>
<evidence type="ECO:0000259" key="3">
    <source>
        <dbReference type="PROSITE" id="PS50011"/>
    </source>
</evidence>
<evidence type="ECO:0000313" key="4">
    <source>
        <dbReference type="EMBL" id="KAG7044745.1"/>
    </source>
</evidence>
<keyword evidence="5" id="KW-1185">Reference proteome</keyword>
<dbReference type="GO" id="GO:0004672">
    <property type="term" value="F:protein kinase activity"/>
    <property type="evidence" value="ECO:0007669"/>
    <property type="project" value="InterPro"/>
</dbReference>
<dbReference type="SMART" id="SM00220">
    <property type="entry name" value="S_TKc"/>
    <property type="match status" value="1"/>
</dbReference>
<evidence type="ECO:0000256" key="1">
    <source>
        <dbReference type="PROSITE-ProRule" id="PRU10141"/>
    </source>
</evidence>
<feature type="region of interest" description="Disordered" evidence="2">
    <location>
        <begin position="705"/>
        <end position="728"/>
    </location>
</feature>
<reference evidence="4" key="1">
    <citation type="submission" date="2021-05" db="EMBL/GenBank/DDBJ databases">
        <title>Comparative genomics of three Colletotrichum scovillei strains and genetic complementation revealed genes involved fungal growth and virulence on chili pepper.</title>
        <authorList>
            <person name="Hsieh D.-K."/>
            <person name="Chuang S.-C."/>
            <person name="Chen C.-Y."/>
            <person name="Chao Y.-T."/>
            <person name="Lu M.-Y.J."/>
            <person name="Lee M.-H."/>
            <person name="Shih M.-C."/>
        </authorList>
    </citation>
    <scope>NUCLEOTIDE SEQUENCE</scope>
    <source>
        <strain evidence="4">Coll-153</strain>
    </source>
</reference>
<dbReference type="Proteomes" id="UP000699042">
    <property type="component" value="Unassembled WGS sequence"/>
</dbReference>
<dbReference type="InterPro" id="IPR017441">
    <property type="entry name" value="Protein_kinase_ATP_BS"/>
</dbReference>
<name>A0A9P7QYW3_9PEZI</name>
<dbReference type="PROSITE" id="PS00107">
    <property type="entry name" value="PROTEIN_KINASE_ATP"/>
    <property type="match status" value="1"/>
</dbReference>
<protein>
    <recommendedName>
        <fullName evidence="3">Protein kinase domain-containing protein</fullName>
    </recommendedName>
</protein>
<dbReference type="PROSITE" id="PS50011">
    <property type="entry name" value="PROTEIN_KINASE_DOM"/>
    <property type="match status" value="1"/>
</dbReference>
<feature type="domain" description="Protein kinase" evidence="3">
    <location>
        <begin position="115"/>
        <end position="475"/>
    </location>
</feature>
<evidence type="ECO:0000256" key="2">
    <source>
        <dbReference type="SAM" id="MobiDB-lite"/>
    </source>
</evidence>
<organism evidence="4 5">
    <name type="scientific">Colletotrichum scovillei</name>
    <dbReference type="NCBI Taxonomy" id="1209932"/>
    <lineage>
        <taxon>Eukaryota</taxon>
        <taxon>Fungi</taxon>
        <taxon>Dikarya</taxon>
        <taxon>Ascomycota</taxon>
        <taxon>Pezizomycotina</taxon>
        <taxon>Sordariomycetes</taxon>
        <taxon>Hypocreomycetidae</taxon>
        <taxon>Glomerellales</taxon>
        <taxon>Glomerellaceae</taxon>
        <taxon>Colletotrichum</taxon>
        <taxon>Colletotrichum acutatum species complex</taxon>
    </lineage>
</organism>
<dbReference type="Gene3D" id="1.10.510.10">
    <property type="entry name" value="Transferase(Phosphotransferase) domain 1"/>
    <property type="match status" value="1"/>
</dbReference>
<feature type="region of interest" description="Disordered" evidence="2">
    <location>
        <begin position="497"/>
        <end position="536"/>
    </location>
</feature>
<keyword evidence="1" id="KW-0547">Nucleotide-binding</keyword>